<organism evidence="6 7">
    <name type="scientific">Bodo saltans</name>
    <name type="common">Flagellated protozoan</name>
    <dbReference type="NCBI Taxonomy" id="75058"/>
    <lineage>
        <taxon>Eukaryota</taxon>
        <taxon>Discoba</taxon>
        <taxon>Euglenozoa</taxon>
        <taxon>Kinetoplastea</taxon>
        <taxon>Metakinetoplastina</taxon>
        <taxon>Eubodonida</taxon>
        <taxon>Bodonidae</taxon>
        <taxon>Bodo</taxon>
    </lineage>
</organism>
<evidence type="ECO:0000256" key="1">
    <source>
        <dbReference type="ARBA" id="ARBA00022614"/>
    </source>
</evidence>
<dbReference type="PANTHER" id="PTHR48009:SF4">
    <property type="entry name" value="LEUCINE-RICH REPEAT (LRR) FAMILY PROTEIN"/>
    <property type="match status" value="1"/>
</dbReference>
<evidence type="ECO:0000256" key="3">
    <source>
        <dbReference type="ARBA" id="ARBA00023136"/>
    </source>
</evidence>
<feature type="transmembrane region" description="Helical" evidence="4">
    <location>
        <begin position="1003"/>
        <end position="1029"/>
    </location>
</feature>
<keyword evidence="1" id="KW-0433">Leucine-rich repeat</keyword>
<feature type="transmembrane region" description="Helical" evidence="4">
    <location>
        <begin position="938"/>
        <end position="957"/>
    </location>
</feature>
<dbReference type="InterPro" id="IPR032675">
    <property type="entry name" value="LRR_dom_sf"/>
</dbReference>
<sequence>MTLQTLLVLILTQLLLSLCVLTSQCTAVGMCGCEHRYSLLMDLYNATNGAGWANNSGWSMTSALCNNGWYGVTCDGSDVTVVAFHNNNLAGTLPLSFWNLTNLTTLDFGVNALSGTLPLQLSSLTRLTALYLHANSFSGTLPLYWANMTQLMYLFVSYNSLSGTLPPEWSSMTQLRTLSLQGSRLSGTLPLEWGDMTQLSELYLYSNTFIGTLPPQWSRMAQLSVFYLHQNKLNGTLPPEWSNMTQLTSLQLYSNSLSGVLPSAWSKLTLLTDLQLSTNSLSGTLPPQWSNMTSLSGLTLHYNALSGTLPSEWSKMTQIAVLDLFAAGLVGTLPPEWSSMQKMSRLYLQQNLLNGTLPFQWSNMRLLSVMDVSYNAIHGTLPPEWSSMTLLTTLNLNSNRLSGHVPFQWRALTAIASCAVGMNCLSGMVPFTLRTTAVDTCGTKLRGGVNVTTCLGQSWPQFCSLSLYSASQTTSFSSSDAVTFSQTYTSSTSVSNSCTKSLTMLLSSSAVGSVSTSMSHEPDSLSSSSTRTVSSSQSRSASVSTWECITANDTITLSLQPLLQAVEQDDAVVLLSSSDRHILNVTRASLPILLFITLPPIARSVISTAPLLVFNVSFESALGAAAVKHWIIGNVTISDAQQEQVNTTVFTSNTVPWVAVVLHPPFFFFPKGGCCGSYSQVTSVLSGGVASGSSLARVMTVRSMVLCDADAAVSGGVIDLNLIICDPSVQGGSLVDARSAIVSNIVLVAAVTAILLLFAALCTRVSRVPYARSLRTFCLPSSLLPLFAMVVPSMTSSSVLLLARVNISACAGVDVVLAVVGLTVAALPCCGFLALLILNVRSGMWRCEQLRSLTDNDDDGIRSSLANPRYIRIMWRRASRRSHEWTSDKEVGGMESARVVLLEYCDLRYGALDSGCLVAVACLSVVSGLGGSEAQCRAWSFLAMLLLLAQLVLLVVLRPLTTVVSMVHSFVTLALTLLSVLSQLVFVWGYIADASGLWLVEASAVFSLAVVGVSAVKMALDLTALVFAVKRRLMPLCALLANAERPPHQEHSDVCVGINDTLLHQEMMMLAAPPQHTVESDTQLPLEEDFFVPLECDKEGAQLESYSPAATTAERGNDQLLHLYAYEDDLSSHSSTTLTRPKAAAADITWKEGEWKTVVEEIMERH</sequence>
<evidence type="ECO:0000256" key="5">
    <source>
        <dbReference type="SAM" id="SignalP"/>
    </source>
</evidence>
<keyword evidence="2" id="KW-0677">Repeat</keyword>
<gene>
    <name evidence="6" type="ORF">BSAL_49910</name>
</gene>
<reference evidence="7" key="1">
    <citation type="submission" date="2015-09" db="EMBL/GenBank/DDBJ databases">
        <authorList>
            <consortium name="Pathogen Informatics"/>
        </authorList>
    </citation>
    <scope>NUCLEOTIDE SEQUENCE [LARGE SCALE GENOMIC DNA]</scope>
    <source>
        <strain evidence="7">Lake Konstanz</strain>
    </source>
</reference>
<feature type="transmembrane region" description="Helical" evidence="4">
    <location>
        <begin position="815"/>
        <end position="838"/>
    </location>
</feature>
<dbReference type="FunFam" id="3.80.10.10:FF:000383">
    <property type="entry name" value="Leucine-rich repeat receptor protein kinase EMS1"/>
    <property type="match status" value="1"/>
</dbReference>
<feature type="signal peptide" evidence="5">
    <location>
        <begin position="1"/>
        <end position="17"/>
    </location>
</feature>
<dbReference type="PANTHER" id="PTHR48009">
    <property type="entry name" value="LEUCINE-RICH REPEAT (LRR) FAMILY PROTEIN"/>
    <property type="match status" value="1"/>
</dbReference>
<dbReference type="Proteomes" id="UP000051952">
    <property type="component" value="Unassembled WGS sequence"/>
</dbReference>
<dbReference type="SUPFAM" id="SSF52058">
    <property type="entry name" value="L domain-like"/>
    <property type="match status" value="1"/>
</dbReference>
<dbReference type="Pfam" id="PF00560">
    <property type="entry name" value="LRR_1"/>
    <property type="match status" value="2"/>
</dbReference>
<feature type="transmembrane region" description="Helical" evidence="4">
    <location>
        <begin position="783"/>
        <end position="803"/>
    </location>
</feature>
<keyword evidence="5" id="KW-0732">Signal</keyword>
<dbReference type="VEuPathDB" id="TriTrypDB:BSAL_49910"/>
<keyword evidence="4" id="KW-1133">Transmembrane helix</keyword>
<keyword evidence="7" id="KW-1185">Reference proteome</keyword>
<dbReference type="AlphaFoldDB" id="A0A0S4IK14"/>
<feature type="transmembrane region" description="Helical" evidence="4">
    <location>
        <begin position="741"/>
        <end position="762"/>
    </location>
</feature>
<accession>A0A0S4IK14</accession>
<keyword evidence="4" id="KW-0812">Transmembrane</keyword>
<evidence type="ECO:0000256" key="2">
    <source>
        <dbReference type="ARBA" id="ARBA00022737"/>
    </source>
</evidence>
<dbReference type="Gene3D" id="3.80.10.10">
    <property type="entry name" value="Ribonuclease Inhibitor"/>
    <property type="match status" value="2"/>
</dbReference>
<evidence type="ECO:0000256" key="4">
    <source>
        <dbReference type="SAM" id="Phobius"/>
    </source>
</evidence>
<dbReference type="InterPro" id="IPR053213">
    <property type="entry name" value="RLP29"/>
</dbReference>
<evidence type="ECO:0000313" key="6">
    <source>
        <dbReference type="EMBL" id="CUE62105.1"/>
    </source>
</evidence>
<feature type="transmembrane region" description="Helical" evidence="4">
    <location>
        <begin position="911"/>
        <end position="932"/>
    </location>
</feature>
<dbReference type="InterPro" id="IPR003591">
    <property type="entry name" value="Leu-rich_rpt_typical-subtyp"/>
</dbReference>
<dbReference type="InterPro" id="IPR001611">
    <property type="entry name" value="Leu-rich_rpt"/>
</dbReference>
<dbReference type="OrthoDB" id="6022531at2759"/>
<dbReference type="EMBL" id="CYKH01000030">
    <property type="protein sequence ID" value="CUE62105.1"/>
    <property type="molecule type" value="Genomic_DNA"/>
</dbReference>
<dbReference type="SMART" id="SM00369">
    <property type="entry name" value="LRR_TYP"/>
    <property type="match status" value="7"/>
</dbReference>
<name>A0A0S4IK14_BODSA</name>
<feature type="chain" id="PRO_5006621291" evidence="5">
    <location>
        <begin position="18"/>
        <end position="1166"/>
    </location>
</feature>
<proteinExistence type="predicted"/>
<dbReference type="FunFam" id="3.80.10.10:FF:000095">
    <property type="entry name" value="LRR receptor-like serine/threonine-protein kinase GSO1"/>
    <property type="match status" value="1"/>
</dbReference>
<protein>
    <submittedName>
        <fullName evidence="6">GP46-like surface antigen, putative</fullName>
    </submittedName>
</protein>
<evidence type="ECO:0000313" key="7">
    <source>
        <dbReference type="Proteomes" id="UP000051952"/>
    </source>
</evidence>
<feature type="transmembrane region" description="Helical" evidence="4">
    <location>
        <begin position="969"/>
        <end position="991"/>
    </location>
</feature>
<keyword evidence="3 4" id="KW-0472">Membrane</keyword>